<dbReference type="PANTHER" id="PTHR12350">
    <property type="entry name" value="HISTONE-LYSINE N-METHYLTRANSFERASE-RELATED"/>
    <property type="match status" value="1"/>
</dbReference>
<reference evidence="6 7" key="1">
    <citation type="submission" date="2024-10" db="EMBL/GenBank/DDBJ databases">
        <title>Updated reference genomes for cyclostephanoid diatoms.</title>
        <authorList>
            <person name="Roberts W.R."/>
            <person name="Alverson A.J."/>
        </authorList>
    </citation>
    <scope>NUCLEOTIDE SEQUENCE [LARGE SCALE GENOMIC DNA]</scope>
    <source>
        <strain evidence="6 7">AJA010-31</strain>
    </source>
</reference>
<protein>
    <recommendedName>
        <fullName evidence="8">SET domain-containing protein</fullName>
    </recommendedName>
</protein>
<keyword evidence="2" id="KW-0808">Transferase</keyword>
<evidence type="ECO:0008006" key="8">
    <source>
        <dbReference type="Google" id="ProtNLM"/>
    </source>
</evidence>
<organism evidence="6 7">
    <name type="scientific">Cyclotella atomus</name>
    <dbReference type="NCBI Taxonomy" id="382360"/>
    <lineage>
        <taxon>Eukaryota</taxon>
        <taxon>Sar</taxon>
        <taxon>Stramenopiles</taxon>
        <taxon>Ochrophyta</taxon>
        <taxon>Bacillariophyta</taxon>
        <taxon>Coscinodiscophyceae</taxon>
        <taxon>Thalassiosirophycidae</taxon>
        <taxon>Stephanodiscales</taxon>
        <taxon>Stephanodiscaceae</taxon>
        <taxon>Cyclotella</taxon>
    </lineage>
</organism>
<dbReference type="PROSITE" id="PS50868">
    <property type="entry name" value="POST_SET"/>
    <property type="match status" value="2"/>
</dbReference>
<dbReference type="PANTHER" id="PTHR12350:SF19">
    <property type="entry name" value="SET DOMAIN-CONTAINING PROTEIN"/>
    <property type="match status" value="1"/>
</dbReference>
<gene>
    <name evidence="6" type="ORF">ACHAWO_000105</name>
</gene>
<dbReference type="SUPFAM" id="SSF82199">
    <property type="entry name" value="SET domain"/>
    <property type="match status" value="2"/>
</dbReference>
<evidence type="ECO:0000313" key="6">
    <source>
        <dbReference type="EMBL" id="KAL3803276.1"/>
    </source>
</evidence>
<evidence type="ECO:0000256" key="3">
    <source>
        <dbReference type="ARBA" id="ARBA00022691"/>
    </source>
</evidence>
<dbReference type="AlphaFoldDB" id="A0ABD3QW53"/>
<dbReference type="SMART" id="SM00508">
    <property type="entry name" value="PostSET"/>
    <property type="match status" value="2"/>
</dbReference>
<accession>A0ABD3QW53</accession>
<comment type="caution">
    <text evidence="6">The sequence shown here is derived from an EMBL/GenBank/DDBJ whole genome shotgun (WGS) entry which is preliminary data.</text>
</comment>
<dbReference type="Pfam" id="PF00856">
    <property type="entry name" value="SET"/>
    <property type="match status" value="2"/>
</dbReference>
<dbReference type="Proteomes" id="UP001530400">
    <property type="component" value="Unassembled WGS sequence"/>
</dbReference>
<dbReference type="EMBL" id="JALLPJ020000075">
    <property type="protein sequence ID" value="KAL3803276.1"/>
    <property type="molecule type" value="Genomic_DNA"/>
</dbReference>
<feature type="domain" description="Post-SET" evidence="5">
    <location>
        <begin position="176"/>
        <end position="192"/>
    </location>
</feature>
<feature type="domain" description="SET" evidence="4">
    <location>
        <begin position="36"/>
        <end position="166"/>
    </location>
</feature>
<feature type="domain" description="SET" evidence="4">
    <location>
        <begin position="221"/>
        <end position="345"/>
    </location>
</feature>
<keyword evidence="7" id="KW-1185">Reference proteome</keyword>
<evidence type="ECO:0000259" key="4">
    <source>
        <dbReference type="PROSITE" id="PS50280"/>
    </source>
</evidence>
<dbReference type="InterPro" id="IPR003616">
    <property type="entry name" value="Post-SET_dom"/>
</dbReference>
<name>A0ABD3QW53_9STRA</name>
<dbReference type="Gene3D" id="2.170.270.10">
    <property type="entry name" value="SET domain"/>
    <property type="match status" value="2"/>
</dbReference>
<evidence type="ECO:0000256" key="1">
    <source>
        <dbReference type="ARBA" id="ARBA00022603"/>
    </source>
</evidence>
<proteinExistence type="predicted"/>
<dbReference type="CDD" id="cd08161">
    <property type="entry name" value="SET"/>
    <property type="match status" value="1"/>
</dbReference>
<keyword evidence="1" id="KW-0489">Methyltransferase</keyword>
<dbReference type="InterPro" id="IPR053201">
    <property type="entry name" value="Flavunoidine_N-MTase"/>
</dbReference>
<evidence type="ECO:0000313" key="7">
    <source>
        <dbReference type="Proteomes" id="UP001530400"/>
    </source>
</evidence>
<dbReference type="InterPro" id="IPR001214">
    <property type="entry name" value="SET_dom"/>
</dbReference>
<evidence type="ECO:0000259" key="5">
    <source>
        <dbReference type="PROSITE" id="PS50868"/>
    </source>
</evidence>
<sequence length="377" mass="42391">MALENSDPNLNQAADLKPLEVTKNGDTTVLISTIPSGFAIVENETFEGKKIIATRAFLKGELLYIGHAALLDLSAIRHKFTVQINSQDGEFLSKHQNDDTHSVEDFLLQNPSESKRQCYGWDGFMNHSCDANAYFPLLYRTPNDMCYRAIALRDIFVGDEVTCDYSLFDYHCTGHEIKVCACGSPKCRGEMLGFQGLDLCDKVDILHLVEREIKDKFMKDENVVIHKSHLPQGIGLVTNNSGTHLIATRRFGIGEPLFINRAELIPMDEVVDRKFCLEIDGKYALLDAEQHFIYRDGYAEMLGFDSFMDHSCEPNCEQQYLSKNEYVVRAKKPILAGDKITCDYMALENSAIGMENFGTSSFDCECGETNCKGFVVC</sequence>
<keyword evidence="3" id="KW-0949">S-adenosyl-L-methionine</keyword>
<evidence type="ECO:0000256" key="2">
    <source>
        <dbReference type="ARBA" id="ARBA00022679"/>
    </source>
</evidence>
<feature type="domain" description="Post-SET" evidence="5">
    <location>
        <begin position="360"/>
        <end position="376"/>
    </location>
</feature>
<dbReference type="GO" id="GO:0008168">
    <property type="term" value="F:methyltransferase activity"/>
    <property type="evidence" value="ECO:0007669"/>
    <property type="project" value="UniProtKB-KW"/>
</dbReference>
<dbReference type="PROSITE" id="PS50280">
    <property type="entry name" value="SET"/>
    <property type="match status" value="2"/>
</dbReference>
<dbReference type="GO" id="GO:0032259">
    <property type="term" value="P:methylation"/>
    <property type="evidence" value="ECO:0007669"/>
    <property type="project" value="UniProtKB-KW"/>
</dbReference>
<dbReference type="InterPro" id="IPR046341">
    <property type="entry name" value="SET_dom_sf"/>
</dbReference>